<dbReference type="InterPro" id="IPR036038">
    <property type="entry name" value="Aminotransferase-like"/>
</dbReference>
<proteinExistence type="predicted"/>
<organism evidence="1">
    <name type="scientific">Psilocybe cubensis</name>
    <name type="common">Psychedelic mushroom</name>
    <name type="synonym">Stropharia cubensis</name>
    <dbReference type="NCBI Taxonomy" id="181762"/>
    <lineage>
        <taxon>Eukaryota</taxon>
        <taxon>Fungi</taxon>
        <taxon>Dikarya</taxon>
        <taxon>Basidiomycota</taxon>
        <taxon>Agaricomycotina</taxon>
        <taxon>Agaricomycetes</taxon>
        <taxon>Agaricomycetidae</taxon>
        <taxon>Agaricales</taxon>
        <taxon>Agaricineae</taxon>
        <taxon>Strophariaceae</taxon>
        <taxon>Psilocybe</taxon>
    </lineage>
</organism>
<name>A0A8H8CP75_PSICU</name>
<dbReference type="AlphaFoldDB" id="A0A8H8CP75"/>
<evidence type="ECO:0000313" key="1">
    <source>
        <dbReference type="EMBL" id="KAG5173672.1"/>
    </source>
</evidence>
<dbReference type="Gene3D" id="3.20.10.10">
    <property type="entry name" value="D-amino Acid Aminotransferase, subunit A, domain 2"/>
    <property type="match status" value="1"/>
</dbReference>
<comment type="caution">
    <text evidence="1">The sequence shown here is derived from an EMBL/GenBank/DDBJ whole genome shotgun (WGS) entry which is preliminary data.</text>
</comment>
<dbReference type="EMBL" id="JAFIQS010000001">
    <property type="protein sequence ID" value="KAG5173672.1"/>
    <property type="molecule type" value="Genomic_DNA"/>
</dbReference>
<accession>A0A8H8CP75</accession>
<protein>
    <recommendedName>
        <fullName evidence="2">Aminodeoxychorismate lyase</fullName>
    </recommendedName>
</protein>
<dbReference type="Gene3D" id="3.30.470.10">
    <property type="match status" value="1"/>
</dbReference>
<dbReference type="InterPro" id="IPR001544">
    <property type="entry name" value="Aminotrans_IV"/>
</dbReference>
<reference evidence="1" key="1">
    <citation type="submission" date="2021-02" db="EMBL/GenBank/DDBJ databases">
        <title>Psilocybe cubensis genome.</title>
        <authorList>
            <person name="Mckernan K.J."/>
            <person name="Crawford S."/>
            <person name="Trippe A."/>
            <person name="Kane L.T."/>
            <person name="Mclaughlin S."/>
        </authorList>
    </citation>
    <scope>NUCLEOTIDE SEQUENCE [LARGE SCALE GENOMIC DNA]</scope>
    <source>
        <strain evidence="1">MGC-MH-2018</strain>
    </source>
</reference>
<dbReference type="Pfam" id="PF01063">
    <property type="entry name" value="Aminotran_4"/>
    <property type="match status" value="1"/>
</dbReference>
<sequence>MIYLARMEGAAGLTPYQLLTSTRYDPYLTSFGWNNDKDGPSPFFLLPLHLERLIEAADTHSWLYAKTLLRYEYLKASCLDAILEQRIRGHTSTAYKLRITVTKEGRIAATATPLAQNLTEDPTTVPEPSAIAIAASDNDEGLDAGPTGPPMKVYIDKEPTEPSIFTETKTTLRDVYERVKERNAGQCDGSGWDVLLYNGDGQVMETTIFNVSFYRGGQWVTPGAGTGCLAGVMRRWLLEHGRILEDTEGILTRDTISDGEWVLLCNGVQGCRLGKIYTESA</sequence>
<dbReference type="GO" id="GO:0003824">
    <property type="term" value="F:catalytic activity"/>
    <property type="evidence" value="ECO:0007669"/>
    <property type="project" value="InterPro"/>
</dbReference>
<dbReference type="SUPFAM" id="SSF56752">
    <property type="entry name" value="D-aminoacid aminotransferase-like PLP-dependent enzymes"/>
    <property type="match status" value="1"/>
</dbReference>
<dbReference type="InterPro" id="IPR043132">
    <property type="entry name" value="BCAT-like_C"/>
</dbReference>
<gene>
    <name evidence="1" type="ORF">JR316_000329</name>
</gene>
<evidence type="ECO:0008006" key="2">
    <source>
        <dbReference type="Google" id="ProtNLM"/>
    </source>
</evidence>
<dbReference type="InterPro" id="IPR043131">
    <property type="entry name" value="BCAT-like_N"/>
</dbReference>